<comment type="caution">
    <text evidence="6">The sequence shown here is derived from an EMBL/GenBank/DDBJ whole genome shotgun (WGS) entry which is preliminary data.</text>
</comment>
<dbReference type="EMBL" id="LJIG01009146">
    <property type="protein sequence ID" value="KRT83664.1"/>
    <property type="molecule type" value="Genomic_DNA"/>
</dbReference>
<dbReference type="Pfam" id="PF00335">
    <property type="entry name" value="Tetraspanin"/>
    <property type="match status" value="1"/>
</dbReference>
<keyword evidence="2 5" id="KW-0812">Transmembrane</keyword>
<evidence type="ECO:0000256" key="3">
    <source>
        <dbReference type="ARBA" id="ARBA00022989"/>
    </source>
</evidence>
<dbReference type="OrthoDB" id="5870230at2759"/>
<keyword evidence="3 5" id="KW-1133">Transmembrane helix</keyword>
<evidence type="ECO:0000256" key="1">
    <source>
        <dbReference type="ARBA" id="ARBA00004141"/>
    </source>
</evidence>
<evidence type="ECO:0000256" key="2">
    <source>
        <dbReference type="ARBA" id="ARBA00022692"/>
    </source>
</evidence>
<dbReference type="AlphaFoldDB" id="A0A0T6B8L0"/>
<keyword evidence="7" id="KW-1185">Reference proteome</keyword>
<dbReference type="PANTHER" id="PTHR19282:SF428">
    <property type="entry name" value="TETRASPANIN 68C, ISOFORM A"/>
    <property type="match status" value="1"/>
</dbReference>
<keyword evidence="4 5" id="KW-0472">Membrane</keyword>
<evidence type="ECO:0000313" key="6">
    <source>
        <dbReference type="EMBL" id="KRT83664.1"/>
    </source>
</evidence>
<organism evidence="6 7">
    <name type="scientific">Oryctes borbonicus</name>
    <dbReference type="NCBI Taxonomy" id="1629725"/>
    <lineage>
        <taxon>Eukaryota</taxon>
        <taxon>Metazoa</taxon>
        <taxon>Ecdysozoa</taxon>
        <taxon>Arthropoda</taxon>
        <taxon>Hexapoda</taxon>
        <taxon>Insecta</taxon>
        <taxon>Pterygota</taxon>
        <taxon>Neoptera</taxon>
        <taxon>Endopterygota</taxon>
        <taxon>Coleoptera</taxon>
        <taxon>Polyphaga</taxon>
        <taxon>Scarabaeiformia</taxon>
        <taxon>Scarabaeidae</taxon>
        <taxon>Dynastinae</taxon>
        <taxon>Oryctes</taxon>
    </lineage>
</organism>
<evidence type="ECO:0000313" key="7">
    <source>
        <dbReference type="Proteomes" id="UP000051574"/>
    </source>
</evidence>
<name>A0A0T6B8L0_9SCAR</name>
<dbReference type="PANTHER" id="PTHR19282">
    <property type="entry name" value="TETRASPANIN"/>
    <property type="match status" value="1"/>
</dbReference>
<gene>
    <name evidence="6" type="ORF">AMK59_4537</name>
</gene>
<dbReference type="GO" id="GO:0005886">
    <property type="term" value="C:plasma membrane"/>
    <property type="evidence" value="ECO:0007669"/>
    <property type="project" value="TreeGrafter"/>
</dbReference>
<feature type="transmembrane region" description="Helical" evidence="5">
    <location>
        <begin position="256"/>
        <end position="282"/>
    </location>
</feature>
<dbReference type="Gene3D" id="1.10.1450.10">
    <property type="entry name" value="Tetraspanin"/>
    <property type="match status" value="1"/>
</dbReference>
<sequence>MSRISLVVSKTLLAFCNFLLLGSGCTLVPGGLLIILDPERVLLSRLMSSGTLTALSHSLLYYLGLGLAVLGFILAGTGVLGCWASCLHSYCMLALVIIRKRKSNFLFNIFQYFALIMLVLIGECAVYTIAWAWPQCLGLGLIPQELAKSLQRNYGVGGQEQFTAAVDLAQTLFKCCGVLSANEYDTSVWRLQSLGPPLAVPLTCCRLENLKSSNAYLDPNPVNNTLCQLSRKDLQQGFRHVPGCSQHLEQWYKEQYIIFLAVGLLVVLIEFAVLLCTVLACAKLFTSKQTKEAKPKTEHEMTAMPKSPMAIASTSNFQRAPLPYSNNVYTLTNSFRQNYKLMDKA</sequence>
<evidence type="ECO:0000256" key="4">
    <source>
        <dbReference type="ARBA" id="ARBA00023136"/>
    </source>
</evidence>
<dbReference type="Proteomes" id="UP000051574">
    <property type="component" value="Unassembled WGS sequence"/>
</dbReference>
<dbReference type="InterPro" id="IPR008952">
    <property type="entry name" value="Tetraspanin_EC2_sf"/>
</dbReference>
<feature type="transmembrane region" description="Helical" evidence="5">
    <location>
        <begin position="59"/>
        <end position="84"/>
    </location>
</feature>
<feature type="transmembrane region" description="Helical" evidence="5">
    <location>
        <begin position="12"/>
        <end position="36"/>
    </location>
</feature>
<accession>A0A0T6B8L0</accession>
<feature type="transmembrane region" description="Helical" evidence="5">
    <location>
        <begin position="105"/>
        <end position="133"/>
    </location>
</feature>
<evidence type="ECO:0000256" key="5">
    <source>
        <dbReference type="SAM" id="Phobius"/>
    </source>
</evidence>
<proteinExistence type="predicted"/>
<comment type="subcellular location">
    <subcellularLocation>
        <location evidence="1">Membrane</location>
        <topology evidence="1">Multi-pass membrane protein</topology>
    </subcellularLocation>
</comment>
<dbReference type="InterPro" id="IPR018499">
    <property type="entry name" value="Tetraspanin/Peripherin"/>
</dbReference>
<reference evidence="6 7" key="1">
    <citation type="submission" date="2015-09" db="EMBL/GenBank/DDBJ databases">
        <title>Draft genome of the scarab beetle Oryctes borbonicus.</title>
        <authorList>
            <person name="Meyer J.M."/>
            <person name="Markov G.V."/>
            <person name="Baskaran P."/>
            <person name="Herrmann M."/>
            <person name="Sommer R.J."/>
            <person name="Roedelsperger C."/>
        </authorList>
    </citation>
    <scope>NUCLEOTIDE SEQUENCE [LARGE SCALE GENOMIC DNA]</scope>
    <source>
        <strain evidence="6">OB123</strain>
        <tissue evidence="6">Whole animal</tissue>
    </source>
</reference>
<dbReference type="PROSITE" id="PS51257">
    <property type="entry name" value="PROKAR_LIPOPROTEIN"/>
    <property type="match status" value="1"/>
</dbReference>
<dbReference type="SUPFAM" id="SSF48652">
    <property type="entry name" value="Tetraspanin"/>
    <property type="match status" value="1"/>
</dbReference>
<protein>
    <submittedName>
        <fullName evidence="6">Tetraspannin</fullName>
    </submittedName>
</protein>